<accession>A0A917P9M2</accession>
<dbReference type="RefSeq" id="WP_188961179.1">
    <property type="nucleotide sequence ID" value="NZ_BMOE01000002.1"/>
</dbReference>
<dbReference type="SUPFAM" id="SSF56300">
    <property type="entry name" value="Metallo-dependent phosphatases"/>
    <property type="match status" value="1"/>
</dbReference>
<dbReference type="AlphaFoldDB" id="A0A917P9M2"/>
<dbReference type="InterPro" id="IPR004843">
    <property type="entry name" value="Calcineurin-like_PHP"/>
</dbReference>
<dbReference type="GO" id="GO:0016787">
    <property type="term" value="F:hydrolase activity"/>
    <property type="evidence" value="ECO:0007669"/>
    <property type="project" value="InterPro"/>
</dbReference>
<evidence type="ECO:0000313" key="3">
    <source>
        <dbReference type="Proteomes" id="UP000635726"/>
    </source>
</evidence>
<reference evidence="2" key="2">
    <citation type="submission" date="2020-09" db="EMBL/GenBank/DDBJ databases">
        <authorList>
            <person name="Sun Q."/>
            <person name="Ohkuma M."/>
        </authorList>
    </citation>
    <scope>NUCLEOTIDE SEQUENCE</scope>
    <source>
        <strain evidence="2">JCM 14371</strain>
    </source>
</reference>
<feature type="domain" description="Calcineurin-like phosphoesterase" evidence="1">
    <location>
        <begin position="1"/>
        <end position="174"/>
    </location>
</feature>
<reference evidence="2" key="1">
    <citation type="journal article" date="2014" name="Int. J. Syst. Evol. Microbiol.">
        <title>Complete genome sequence of Corynebacterium casei LMG S-19264T (=DSM 44701T), isolated from a smear-ripened cheese.</title>
        <authorList>
            <consortium name="US DOE Joint Genome Institute (JGI-PGF)"/>
            <person name="Walter F."/>
            <person name="Albersmeier A."/>
            <person name="Kalinowski J."/>
            <person name="Ruckert C."/>
        </authorList>
    </citation>
    <scope>NUCLEOTIDE SEQUENCE</scope>
    <source>
        <strain evidence="2">JCM 14371</strain>
    </source>
</reference>
<dbReference type="Proteomes" id="UP000635726">
    <property type="component" value="Unassembled WGS sequence"/>
</dbReference>
<protein>
    <recommendedName>
        <fullName evidence="1">Calcineurin-like phosphoesterase domain-containing protein</fullName>
    </recommendedName>
</protein>
<dbReference type="PANTHER" id="PTHR12905:SF0">
    <property type="entry name" value="CALCINEURIN-LIKE PHOSPHOESTERASE DOMAIN-CONTAINING PROTEIN"/>
    <property type="match status" value="1"/>
</dbReference>
<proteinExistence type="predicted"/>
<dbReference type="EMBL" id="BMOE01000002">
    <property type="protein sequence ID" value="GGJ67794.1"/>
    <property type="molecule type" value="Genomic_DNA"/>
</dbReference>
<dbReference type="CDD" id="cd07379">
    <property type="entry name" value="MPP_239FB"/>
    <property type="match status" value="1"/>
</dbReference>
<organism evidence="2 3">
    <name type="scientific">Deinococcus aquiradiocola</name>
    <dbReference type="NCBI Taxonomy" id="393059"/>
    <lineage>
        <taxon>Bacteria</taxon>
        <taxon>Thermotogati</taxon>
        <taxon>Deinococcota</taxon>
        <taxon>Deinococci</taxon>
        <taxon>Deinococcales</taxon>
        <taxon>Deinococcaceae</taxon>
        <taxon>Deinococcus</taxon>
    </lineage>
</organism>
<gene>
    <name evidence="2" type="ORF">GCM10008939_10150</name>
</gene>
<dbReference type="Gene3D" id="3.60.21.10">
    <property type="match status" value="1"/>
</dbReference>
<name>A0A917P9M2_9DEIO</name>
<dbReference type="Pfam" id="PF00149">
    <property type="entry name" value="Metallophos"/>
    <property type="match status" value="1"/>
</dbReference>
<dbReference type="PANTHER" id="PTHR12905">
    <property type="entry name" value="METALLOPHOSPHOESTERASE"/>
    <property type="match status" value="1"/>
</dbReference>
<sequence length="229" mass="24602">MQVVCLSDTHGHHGTLRLPPGDVLLHAGDFTHGGTVAEARAFLAWFSRAGTFTHRILVAGNHDLVFERDAARARTLLPPNVTYLQDSGVTCGGVTFWGSPVTPAHADYAFMKDPRDLPDHWARVPAGVDVLVTHGPPADLLDELHGGLHVGCPALLHALDRVRPAVHVFGHIHEGRGSQLRAGTVHVNAANCDRHNRPAHPPTVLHVSRLQASQVQPGGGRYACRILSA</sequence>
<keyword evidence="3" id="KW-1185">Reference proteome</keyword>
<dbReference type="InterPro" id="IPR051693">
    <property type="entry name" value="UPF0046_metallophosphoest"/>
</dbReference>
<dbReference type="InterPro" id="IPR029052">
    <property type="entry name" value="Metallo-depent_PP-like"/>
</dbReference>
<comment type="caution">
    <text evidence="2">The sequence shown here is derived from an EMBL/GenBank/DDBJ whole genome shotgun (WGS) entry which is preliminary data.</text>
</comment>
<evidence type="ECO:0000313" key="2">
    <source>
        <dbReference type="EMBL" id="GGJ67794.1"/>
    </source>
</evidence>
<evidence type="ECO:0000259" key="1">
    <source>
        <dbReference type="Pfam" id="PF00149"/>
    </source>
</evidence>